<reference evidence="3 4" key="1">
    <citation type="submission" date="2009-11" db="EMBL/GenBank/DDBJ databases">
        <title>Annotation of Allomyces macrogynus ATCC 38327.</title>
        <authorList>
            <consortium name="The Broad Institute Genome Sequencing Platform"/>
            <person name="Russ C."/>
            <person name="Cuomo C."/>
            <person name="Burger G."/>
            <person name="Gray M.W."/>
            <person name="Holland P.W.H."/>
            <person name="King N."/>
            <person name="Lang F.B.F."/>
            <person name="Roger A.J."/>
            <person name="Ruiz-Trillo I."/>
            <person name="Young S.K."/>
            <person name="Zeng Q."/>
            <person name="Gargeya S."/>
            <person name="Fitzgerald M."/>
            <person name="Haas B."/>
            <person name="Abouelleil A."/>
            <person name="Alvarado L."/>
            <person name="Arachchi H.M."/>
            <person name="Berlin A."/>
            <person name="Chapman S.B."/>
            <person name="Gearin G."/>
            <person name="Goldberg J."/>
            <person name="Griggs A."/>
            <person name="Gujja S."/>
            <person name="Hansen M."/>
            <person name="Heiman D."/>
            <person name="Howarth C."/>
            <person name="Larimer J."/>
            <person name="Lui A."/>
            <person name="MacDonald P.J.P."/>
            <person name="McCowen C."/>
            <person name="Montmayeur A."/>
            <person name="Murphy C."/>
            <person name="Neiman D."/>
            <person name="Pearson M."/>
            <person name="Priest M."/>
            <person name="Roberts A."/>
            <person name="Saif S."/>
            <person name="Shea T."/>
            <person name="Sisk P."/>
            <person name="Stolte C."/>
            <person name="Sykes S."/>
            <person name="Wortman J."/>
            <person name="Nusbaum C."/>
            <person name="Birren B."/>
        </authorList>
    </citation>
    <scope>NUCLEOTIDE SEQUENCE [LARGE SCALE GENOMIC DNA]</scope>
    <source>
        <strain evidence="3 4">ATCC 38327</strain>
    </source>
</reference>
<feature type="region of interest" description="Disordered" evidence="2">
    <location>
        <begin position="1"/>
        <end position="51"/>
    </location>
</feature>
<evidence type="ECO:0000313" key="3">
    <source>
        <dbReference type="EMBL" id="KNE58742.1"/>
    </source>
</evidence>
<evidence type="ECO:0000256" key="2">
    <source>
        <dbReference type="SAM" id="MobiDB-lite"/>
    </source>
</evidence>
<organism evidence="3 4">
    <name type="scientific">Allomyces macrogynus (strain ATCC 38327)</name>
    <name type="common">Allomyces javanicus var. macrogynus</name>
    <dbReference type="NCBI Taxonomy" id="578462"/>
    <lineage>
        <taxon>Eukaryota</taxon>
        <taxon>Fungi</taxon>
        <taxon>Fungi incertae sedis</taxon>
        <taxon>Blastocladiomycota</taxon>
        <taxon>Blastocladiomycetes</taxon>
        <taxon>Blastocladiales</taxon>
        <taxon>Blastocladiaceae</taxon>
        <taxon>Allomyces</taxon>
    </lineage>
</organism>
<reference evidence="4" key="2">
    <citation type="submission" date="2009-11" db="EMBL/GenBank/DDBJ databases">
        <title>The Genome Sequence of Allomyces macrogynus strain ATCC 38327.</title>
        <authorList>
            <consortium name="The Broad Institute Genome Sequencing Platform"/>
            <person name="Russ C."/>
            <person name="Cuomo C."/>
            <person name="Shea T."/>
            <person name="Young S.K."/>
            <person name="Zeng Q."/>
            <person name="Koehrsen M."/>
            <person name="Haas B."/>
            <person name="Borodovsky M."/>
            <person name="Guigo R."/>
            <person name="Alvarado L."/>
            <person name="Berlin A."/>
            <person name="Borenstein D."/>
            <person name="Chen Z."/>
            <person name="Engels R."/>
            <person name="Freedman E."/>
            <person name="Gellesch M."/>
            <person name="Goldberg J."/>
            <person name="Griggs A."/>
            <person name="Gujja S."/>
            <person name="Heiman D."/>
            <person name="Hepburn T."/>
            <person name="Howarth C."/>
            <person name="Jen D."/>
            <person name="Larson L."/>
            <person name="Lewis B."/>
            <person name="Mehta T."/>
            <person name="Park D."/>
            <person name="Pearson M."/>
            <person name="Roberts A."/>
            <person name="Saif S."/>
            <person name="Shenoy N."/>
            <person name="Sisk P."/>
            <person name="Stolte C."/>
            <person name="Sykes S."/>
            <person name="Walk T."/>
            <person name="White J."/>
            <person name="Yandava C."/>
            <person name="Burger G."/>
            <person name="Gray M.W."/>
            <person name="Holland P.W.H."/>
            <person name="King N."/>
            <person name="Lang F.B.F."/>
            <person name="Roger A.J."/>
            <person name="Ruiz-Trillo I."/>
            <person name="Lander E."/>
            <person name="Nusbaum C."/>
        </authorList>
    </citation>
    <scope>NUCLEOTIDE SEQUENCE [LARGE SCALE GENOMIC DNA]</scope>
    <source>
        <strain evidence="4">ATCC 38327</strain>
    </source>
</reference>
<keyword evidence="4" id="KW-1185">Reference proteome</keyword>
<keyword evidence="1" id="KW-0175">Coiled coil</keyword>
<dbReference type="OrthoDB" id="10254404at2759"/>
<evidence type="ECO:0000313" key="4">
    <source>
        <dbReference type="Proteomes" id="UP000054350"/>
    </source>
</evidence>
<gene>
    <name evidence="3" type="ORF">AMAG_04296</name>
</gene>
<proteinExistence type="predicted"/>
<feature type="coiled-coil region" evidence="1">
    <location>
        <begin position="231"/>
        <end position="332"/>
    </location>
</feature>
<dbReference type="STRING" id="578462.A0A0L0S8C6"/>
<dbReference type="VEuPathDB" id="FungiDB:AMAG_04296"/>
<sequence length="461" mass="50655">MMNPGGFPNRGPVRGTVFPGASGKFGQAKKEVAGAKPTTKSAPSSVCKKAPDDQVKSLQQQIYLLELETRFLRNNKTTTVKEAEADLVTLRNTYEEQLDQAKSALADAHRDAHTLDARILTLTAQIKSLETEITQLRDDARKIAVDHEVALEAKDNEIQRLTAALARQKQQLETVQQTVAQGQAQLAKVAGDLAVVVAREEKGKAIQGDLHAMITALKSQIETKDRQLHDLAAVHQQLKDADADRAKLTAEVRHLTMARAHDADLLKRYEAEVRDLMQDAAKLASRAATADADVARAHQTHAADLAAKSTNAEQLAQTVRQLMDEVDALKAAAVQRDTALTQSRDKLAAAEAKEMKLGDDVASERDRADHEAETAAHLRAEVADARCEVMKVKERAVEAEKRERARVQEVEAARAEVAALRVQVEALTRKTQVLGRLEQVMKELPVDPLQELRRAVLEQQT</sequence>
<feature type="coiled-coil region" evidence="1">
    <location>
        <begin position="375"/>
        <end position="430"/>
    </location>
</feature>
<protein>
    <submittedName>
        <fullName evidence="3">Uncharacterized protein</fullName>
    </submittedName>
</protein>
<feature type="coiled-coil region" evidence="1">
    <location>
        <begin position="80"/>
        <end position="185"/>
    </location>
</feature>
<name>A0A0L0S8C6_ALLM3</name>
<dbReference type="Proteomes" id="UP000054350">
    <property type="component" value="Unassembled WGS sequence"/>
</dbReference>
<dbReference type="EMBL" id="GG745333">
    <property type="protein sequence ID" value="KNE58742.1"/>
    <property type="molecule type" value="Genomic_DNA"/>
</dbReference>
<evidence type="ECO:0000256" key="1">
    <source>
        <dbReference type="SAM" id="Coils"/>
    </source>
</evidence>
<dbReference type="AlphaFoldDB" id="A0A0L0S8C6"/>
<accession>A0A0L0S8C6</accession>
<dbReference type="OMA" id="RKATEMH"/>